<organism evidence="1 2">
    <name type="scientific">Suillus fuscotomentosus</name>
    <dbReference type="NCBI Taxonomy" id="1912939"/>
    <lineage>
        <taxon>Eukaryota</taxon>
        <taxon>Fungi</taxon>
        <taxon>Dikarya</taxon>
        <taxon>Basidiomycota</taxon>
        <taxon>Agaricomycotina</taxon>
        <taxon>Agaricomycetes</taxon>
        <taxon>Agaricomycetidae</taxon>
        <taxon>Boletales</taxon>
        <taxon>Suillineae</taxon>
        <taxon>Suillaceae</taxon>
        <taxon>Suillus</taxon>
    </lineage>
</organism>
<dbReference type="GeneID" id="64665716"/>
<dbReference type="Proteomes" id="UP001195769">
    <property type="component" value="Unassembled WGS sequence"/>
</dbReference>
<protein>
    <submittedName>
        <fullName evidence="1">Uncharacterized protein</fullName>
    </submittedName>
</protein>
<comment type="caution">
    <text evidence="1">The sequence shown here is derived from an EMBL/GenBank/DDBJ whole genome shotgun (WGS) entry which is preliminary data.</text>
</comment>
<sequence>MDKRADCSSSKITHQSTRTLLSTTLIYSPTTLNYYQQCAAGASMCSRQILSWFTDPLFSVRNVYLRCGHAMNLPDELIVCDSSRCKFGPNHPATCLPPTCKQSCAQYRQYPQQYSPNINRFCPSCEQAGRR</sequence>
<dbReference type="RefSeq" id="XP_041225661.1">
    <property type="nucleotide sequence ID" value="XM_041371418.1"/>
</dbReference>
<proteinExistence type="predicted"/>
<evidence type="ECO:0000313" key="2">
    <source>
        <dbReference type="Proteomes" id="UP001195769"/>
    </source>
</evidence>
<dbReference type="EMBL" id="JABBWK010000029">
    <property type="protein sequence ID" value="KAG1900085.1"/>
    <property type="molecule type" value="Genomic_DNA"/>
</dbReference>
<accession>A0AAD4E5G5</accession>
<reference evidence="1" key="1">
    <citation type="journal article" date="2020" name="New Phytol.">
        <title>Comparative genomics reveals dynamic genome evolution in host specialist ectomycorrhizal fungi.</title>
        <authorList>
            <person name="Lofgren L.A."/>
            <person name="Nguyen N.H."/>
            <person name="Vilgalys R."/>
            <person name="Ruytinx J."/>
            <person name="Liao H.L."/>
            <person name="Branco S."/>
            <person name="Kuo A."/>
            <person name="LaButti K."/>
            <person name="Lipzen A."/>
            <person name="Andreopoulos W."/>
            <person name="Pangilinan J."/>
            <person name="Riley R."/>
            <person name="Hundley H."/>
            <person name="Na H."/>
            <person name="Barry K."/>
            <person name="Grigoriev I.V."/>
            <person name="Stajich J.E."/>
            <person name="Kennedy P.G."/>
        </authorList>
    </citation>
    <scope>NUCLEOTIDE SEQUENCE</scope>
    <source>
        <strain evidence="1">FC203</strain>
    </source>
</reference>
<name>A0AAD4E5G5_9AGAM</name>
<keyword evidence="2" id="KW-1185">Reference proteome</keyword>
<evidence type="ECO:0000313" key="1">
    <source>
        <dbReference type="EMBL" id="KAG1900085.1"/>
    </source>
</evidence>
<gene>
    <name evidence="1" type="ORF">F5891DRAFT_339351</name>
</gene>
<dbReference type="AlphaFoldDB" id="A0AAD4E5G5"/>